<dbReference type="STRING" id="8022.A0A060Z5U7"/>
<gene>
    <name evidence="2" type="ORF">GSONMT00050922001</name>
</gene>
<feature type="non-terminal residue" evidence="2">
    <location>
        <position position="163"/>
    </location>
</feature>
<dbReference type="AlphaFoldDB" id="A0A060Z5U7"/>
<feature type="compositionally biased region" description="Polar residues" evidence="1">
    <location>
        <begin position="142"/>
        <end position="153"/>
    </location>
</feature>
<dbReference type="Proteomes" id="UP000193380">
    <property type="component" value="Unassembled WGS sequence"/>
</dbReference>
<reference evidence="2" key="2">
    <citation type="submission" date="2014-03" db="EMBL/GenBank/DDBJ databases">
        <authorList>
            <person name="Genoscope - CEA"/>
        </authorList>
    </citation>
    <scope>NUCLEOTIDE SEQUENCE</scope>
</reference>
<organism evidence="2 3">
    <name type="scientific">Oncorhynchus mykiss</name>
    <name type="common">Rainbow trout</name>
    <name type="synonym">Salmo gairdneri</name>
    <dbReference type="NCBI Taxonomy" id="8022"/>
    <lineage>
        <taxon>Eukaryota</taxon>
        <taxon>Metazoa</taxon>
        <taxon>Chordata</taxon>
        <taxon>Craniata</taxon>
        <taxon>Vertebrata</taxon>
        <taxon>Euteleostomi</taxon>
        <taxon>Actinopterygii</taxon>
        <taxon>Neopterygii</taxon>
        <taxon>Teleostei</taxon>
        <taxon>Protacanthopterygii</taxon>
        <taxon>Salmoniformes</taxon>
        <taxon>Salmonidae</taxon>
        <taxon>Salmoninae</taxon>
        <taxon>Oncorhynchus</taxon>
    </lineage>
</organism>
<dbReference type="PaxDb" id="8022-A0A060Z5U7"/>
<protein>
    <submittedName>
        <fullName evidence="2">Uncharacterized protein</fullName>
    </submittedName>
</protein>
<evidence type="ECO:0000313" key="3">
    <source>
        <dbReference type="Proteomes" id="UP000193380"/>
    </source>
</evidence>
<accession>A0A060Z5U7</accession>
<dbReference type="EMBL" id="FR928855">
    <property type="protein sequence ID" value="CDQ97094.1"/>
    <property type="molecule type" value="Genomic_DNA"/>
</dbReference>
<evidence type="ECO:0000313" key="2">
    <source>
        <dbReference type="EMBL" id="CDQ97094.1"/>
    </source>
</evidence>
<sequence length="163" mass="17722">MQNFPNSPAPPALPPGFTSRGGVGSSYPPPSTDPQISPRMTDDYTGMQQQTPPNPQSHSRHLLHRGHHHPSQAGHMLAYDARNRAGESSHGNIHSGSSSNPYQKETMDYYFAMGGKDRHRRGGMAYGAGFGYSNMDGHIPQQYRQAGTSSSGMMSPYPLDYGS</sequence>
<feature type="compositionally biased region" description="Low complexity" evidence="1">
    <location>
        <begin position="88"/>
        <end position="100"/>
    </location>
</feature>
<reference evidence="2" key="1">
    <citation type="journal article" date="2014" name="Nat. Commun.">
        <title>The rainbow trout genome provides novel insights into evolution after whole-genome duplication in vertebrates.</title>
        <authorList>
            <person name="Berthelot C."/>
            <person name="Brunet F."/>
            <person name="Chalopin D."/>
            <person name="Juanchich A."/>
            <person name="Bernard M."/>
            <person name="Noel B."/>
            <person name="Bento P."/>
            <person name="Da Silva C."/>
            <person name="Labadie K."/>
            <person name="Alberti A."/>
            <person name="Aury J.M."/>
            <person name="Louis A."/>
            <person name="Dehais P."/>
            <person name="Bardou P."/>
            <person name="Montfort J."/>
            <person name="Klopp C."/>
            <person name="Cabau C."/>
            <person name="Gaspin C."/>
            <person name="Thorgaard G.H."/>
            <person name="Boussaha M."/>
            <person name="Quillet E."/>
            <person name="Guyomard R."/>
            <person name="Galiana D."/>
            <person name="Bobe J."/>
            <person name="Volff J.N."/>
            <person name="Genet C."/>
            <person name="Wincker P."/>
            <person name="Jaillon O."/>
            <person name="Roest Crollius H."/>
            <person name="Guiguen Y."/>
        </authorList>
    </citation>
    <scope>NUCLEOTIDE SEQUENCE [LARGE SCALE GENOMIC DNA]</scope>
</reference>
<feature type="region of interest" description="Disordered" evidence="1">
    <location>
        <begin position="142"/>
        <end position="163"/>
    </location>
</feature>
<proteinExistence type="predicted"/>
<feature type="compositionally biased region" description="Basic residues" evidence="1">
    <location>
        <begin position="58"/>
        <end position="70"/>
    </location>
</feature>
<name>A0A060Z5U7_ONCMY</name>
<evidence type="ECO:0000256" key="1">
    <source>
        <dbReference type="SAM" id="MobiDB-lite"/>
    </source>
</evidence>
<feature type="region of interest" description="Disordered" evidence="1">
    <location>
        <begin position="1"/>
        <end position="103"/>
    </location>
</feature>